<dbReference type="RefSeq" id="WP_344246245.1">
    <property type="nucleotide sequence ID" value="NZ_BAAAPM010000003.1"/>
</dbReference>
<protein>
    <submittedName>
        <fullName evidence="2">Uncharacterized protein</fullName>
    </submittedName>
</protein>
<organism evidence="2 3">
    <name type="scientific">Isoptericola hypogeus</name>
    <dbReference type="NCBI Taxonomy" id="300179"/>
    <lineage>
        <taxon>Bacteria</taxon>
        <taxon>Bacillati</taxon>
        <taxon>Actinomycetota</taxon>
        <taxon>Actinomycetes</taxon>
        <taxon>Micrococcales</taxon>
        <taxon>Promicromonosporaceae</taxon>
        <taxon>Isoptericola</taxon>
    </lineage>
</organism>
<keyword evidence="3" id="KW-1185">Reference proteome</keyword>
<keyword evidence="1" id="KW-1133">Transmembrane helix</keyword>
<evidence type="ECO:0000256" key="1">
    <source>
        <dbReference type="SAM" id="Phobius"/>
    </source>
</evidence>
<accession>A0ABN2J0U4</accession>
<reference evidence="2 3" key="1">
    <citation type="journal article" date="2019" name="Int. J. Syst. Evol. Microbiol.">
        <title>The Global Catalogue of Microorganisms (GCM) 10K type strain sequencing project: providing services to taxonomists for standard genome sequencing and annotation.</title>
        <authorList>
            <consortium name="The Broad Institute Genomics Platform"/>
            <consortium name="The Broad Institute Genome Sequencing Center for Infectious Disease"/>
            <person name="Wu L."/>
            <person name="Ma J."/>
        </authorList>
    </citation>
    <scope>NUCLEOTIDE SEQUENCE [LARGE SCALE GENOMIC DNA]</scope>
    <source>
        <strain evidence="2 3">JCM 15589</strain>
    </source>
</reference>
<keyword evidence="1" id="KW-0812">Transmembrane</keyword>
<evidence type="ECO:0000313" key="2">
    <source>
        <dbReference type="EMBL" id="GAA1715747.1"/>
    </source>
</evidence>
<gene>
    <name evidence="2" type="ORF">GCM10009809_09880</name>
</gene>
<name>A0ABN2J0U4_9MICO</name>
<feature type="transmembrane region" description="Helical" evidence="1">
    <location>
        <begin position="9"/>
        <end position="27"/>
    </location>
</feature>
<evidence type="ECO:0000313" key="3">
    <source>
        <dbReference type="Proteomes" id="UP001501138"/>
    </source>
</evidence>
<dbReference type="Proteomes" id="UP001501138">
    <property type="component" value="Unassembled WGS sequence"/>
</dbReference>
<keyword evidence="1" id="KW-0472">Membrane</keyword>
<comment type="caution">
    <text evidence="2">The sequence shown here is derived from an EMBL/GenBank/DDBJ whole genome shotgun (WGS) entry which is preliminary data.</text>
</comment>
<proteinExistence type="predicted"/>
<dbReference type="EMBL" id="BAAAPM010000003">
    <property type="protein sequence ID" value="GAA1715747.1"/>
    <property type="molecule type" value="Genomic_DNA"/>
</dbReference>
<sequence>MDARSRRRTYLGALVAFFVVAVARLVVTVRRDGVEDAALWIALLVVALVVVVTLAVVVRRAGAVAAHVARLRPGALVVPVFTTAETLDQAAAAGAATTGIAALGGSPAALAVADGRVEVWVRREEAPRWVVRRVPGGVDETRAVYGSRETPALRVSDGVAAVTVVPAYRPLRATGGMVADDVPRAVRQIGLE</sequence>
<feature type="transmembrane region" description="Helical" evidence="1">
    <location>
        <begin position="39"/>
        <end position="58"/>
    </location>
</feature>